<dbReference type="SUPFAM" id="SSF51735">
    <property type="entry name" value="NAD(P)-binding Rossmann-fold domains"/>
    <property type="match status" value="1"/>
</dbReference>
<dbReference type="EMBL" id="SRKY01000003">
    <property type="protein sequence ID" value="THH35918.1"/>
    <property type="molecule type" value="Genomic_DNA"/>
</dbReference>
<dbReference type="Pfam" id="PF22725">
    <property type="entry name" value="GFO_IDH_MocA_C3"/>
    <property type="match status" value="1"/>
</dbReference>
<dbReference type="Pfam" id="PF01408">
    <property type="entry name" value="GFO_IDH_MocA"/>
    <property type="match status" value="1"/>
</dbReference>
<evidence type="ECO:0000313" key="3">
    <source>
        <dbReference type="EMBL" id="THH35918.1"/>
    </source>
</evidence>
<keyword evidence="4" id="KW-1185">Reference proteome</keyword>
<dbReference type="AlphaFoldDB" id="A0A4S4NCY9"/>
<comment type="caution">
    <text evidence="3">The sequence shown here is derived from an EMBL/GenBank/DDBJ whole genome shotgun (WGS) entry which is preliminary data.</text>
</comment>
<feature type="domain" description="Gfo/Idh/MocA-like oxidoreductase N-terminal" evidence="1">
    <location>
        <begin position="3"/>
        <end position="93"/>
    </location>
</feature>
<evidence type="ECO:0000259" key="2">
    <source>
        <dbReference type="Pfam" id="PF22725"/>
    </source>
</evidence>
<proteinExistence type="predicted"/>
<dbReference type="PANTHER" id="PTHR43377">
    <property type="entry name" value="BILIVERDIN REDUCTASE A"/>
    <property type="match status" value="1"/>
</dbReference>
<dbReference type="PANTHER" id="PTHR43377:SF8">
    <property type="entry name" value="BLR3664 PROTEIN"/>
    <property type="match status" value="1"/>
</dbReference>
<evidence type="ECO:0000313" key="4">
    <source>
        <dbReference type="Proteomes" id="UP000306602"/>
    </source>
</evidence>
<dbReference type="InterPro" id="IPR036291">
    <property type="entry name" value="NAD(P)-bd_dom_sf"/>
</dbReference>
<dbReference type="SUPFAM" id="SSF55347">
    <property type="entry name" value="Glyceraldehyde-3-phosphate dehydrogenase-like, C-terminal domain"/>
    <property type="match status" value="1"/>
</dbReference>
<dbReference type="RefSeq" id="WP_136463388.1">
    <property type="nucleotide sequence ID" value="NZ_SRKY01000003.1"/>
</dbReference>
<sequence length="323" mass="33498">MTRILVLGGGLIGKRHVARVIAHPRAVLAGLVDPDPATGADFADMSDVSGPVDGVIIATPTPLHGAHGRAAAARGWPMLIEKPVAATLADVDGLEGAALLVGHHRRHHPRVTALADLLAAGTIGRPVTATLLWAMKKPDSYFAGNWRSAGGSPVMINLVHEFDLLRFWFGEITAIAALPGTSLRAARGAAPRHESGAIALRFEGGLAATVSFSDNAPSPWGFEAATGENPHIGQTGQDMMWVTGTAGAVSFPSLTVWQGTDWSRPAIARAPATVDGPAPLDAQLDHFLEVIAGRAAPICTLADGRAALAAALEVEAQLDRRAA</sequence>
<dbReference type="OrthoDB" id="9792935at2"/>
<organism evidence="3 4">
    <name type="scientific">Aliishimia ponticola</name>
    <dbReference type="NCBI Taxonomy" id="2499833"/>
    <lineage>
        <taxon>Bacteria</taxon>
        <taxon>Pseudomonadati</taxon>
        <taxon>Pseudomonadota</taxon>
        <taxon>Alphaproteobacteria</taxon>
        <taxon>Rhodobacterales</taxon>
        <taxon>Paracoccaceae</taxon>
        <taxon>Aliishimia</taxon>
    </lineage>
</organism>
<gene>
    <name evidence="3" type="ORF">E4Z66_12670</name>
</gene>
<dbReference type="Proteomes" id="UP000306602">
    <property type="component" value="Unassembled WGS sequence"/>
</dbReference>
<dbReference type="Gene3D" id="3.40.50.720">
    <property type="entry name" value="NAD(P)-binding Rossmann-like Domain"/>
    <property type="match status" value="1"/>
</dbReference>
<dbReference type="InterPro" id="IPR000683">
    <property type="entry name" value="Gfo/Idh/MocA-like_OxRdtase_N"/>
</dbReference>
<dbReference type="GO" id="GO:0000166">
    <property type="term" value="F:nucleotide binding"/>
    <property type="evidence" value="ECO:0007669"/>
    <property type="project" value="InterPro"/>
</dbReference>
<dbReference type="InterPro" id="IPR055170">
    <property type="entry name" value="GFO_IDH_MocA-like_dom"/>
</dbReference>
<accession>A0A4S4NCY9</accession>
<evidence type="ECO:0000259" key="1">
    <source>
        <dbReference type="Pfam" id="PF01408"/>
    </source>
</evidence>
<reference evidence="3 4" key="1">
    <citation type="submission" date="2019-04" db="EMBL/GenBank/DDBJ databases">
        <title>Shimia ponticola sp. nov., isolated from seawater.</title>
        <authorList>
            <person name="Kim Y.-O."/>
            <person name="Yoon J.-H."/>
        </authorList>
    </citation>
    <scope>NUCLEOTIDE SEQUENCE [LARGE SCALE GENOMIC DNA]</scope>
    <source>
        <strain evidence="3 4">MYP11</strain>
    </source>
</reference>
<feature type="domain" description="GFO/IDH/MocA-like oxidoreductase" evidence="2">
    <location>
        <begin position="113"/>
        <end position="249"/>
    </location>
</feature>
<dbReference type="Gene3D" id="3.30.360.10">
    <property type="entry name" value="Dihydrodipicolinate Reductase, domain 2"/>
    <property type="match status" value="1"/>
</dbReference>
<dbReference type="InterPro" id="IPR051450">
    <property type="entry name" value="Gfo/Idh/MocA_Oxidoreductases"/>
</dbReference>
<protein>
    <submittedName>
        <fullName evidence="3">Gfo/Idh/MocA family oxidoreductase</fullName>
    </submittedName>
</protein>
<name>A0A4S4NCY9_9RHOB</name>